<dbReference type="InterPro" id="IPR036396">
    <property type="entry name" value="Cyt_P450_sf"/>
</dbReference>
<organism evidence="6 7">
    <name type="scientific">Olea europaea subsp. europaea</name>
    <dbReference type="NCBI Taxonomy" id="158383"/>
    <lineage>
        <taxon>Eukaryota</taxon>
        <taxon>Viridiplantae</taxon>
        <taxon>Streptophyta</taxon>
        <taxon>Embryophyta</taxon>
        <taxon>Tracheophyta</taxon>
        <taxon>Spermatophyta</taxon>
        <taxon>Magnoliopsida</taxon>
        <taxon>eudicotyledons</taxon>
        <taxon>Gunneridae</taxon>
        <taxon>Pentapetalae</taxon>
        <taxon>asterids</taxon>
        <taxon>lamiids</taxon>
        <taxon>Lamiales</taxon>
        <taxon>Oleaceae</taxon>
        <taxon>Oleeae</taxon>
        <taxon>Olea</taxon>
    </lineage>
</organism>
<dbReference type="GO" id="GO:0005506">
    <property type="term" value="F:iron ion binding"/>
    <property type="evidence" value="ECO:0007669"/>
    <property type="project" value="InterPro"/>
</dbReference>
<comment type="similarity">
    <text evidence="2">Belongs to the cytochrome P450 family.</text>
</comment>
<dbReference type="GO" id="GO:0016705">
    <property type="term" value="F:oxidoreductase activity, acting on paired donors, with incorporation or reduction of molecular oxygen"/>
    <property type="evidence" value="ECO:0007669"/>
    <property type="project" value="InterPro"/>
</dbReference>
<dbReference type="SUPFAM" id="SSF48264">
    <property type="entry name" value="Cytochrome P450"/>
    <property type="match status" value="1"/>
</dbReference>
<comment type="cofactor">
    <cofactor evidence="1">
        <name>heme</name>
        <dbReference type="ChEBI" id="CHEBI:30413"/>
    </cofactor>
</comment>
<gene>
    <name evidence="6" type="ORF">OLEA9_A077143</name>
</gene>
<evidence type="ECO:0000256" key="2">
    <source>
        <dbReference type="ARBA" id="ARBA00010617"/>
    </source>
</evidence>
<name>A0A8S0SR26_OLEEU</name>
<dbReference type="EMBL" id="CACTIH010005478">
    <property type="protein sequence ID" value="CAA2994652.1"/>
    <property type="molecule type" value="Genomic_DNA"/>
</dbReference>
<dbReference type="Proteomes" id="UP000594638">
    <property type="component" value="Unassembled WGS sequence"/>
</dbReference>
<dbReference type="Gramene" id="OE9A077143T1">
    <property type="protein sequence ID" value="OE9A077143C1"/>
    <property type="gene ID" value="OE9A077143"/>
</dbReference>
<dbReference type="PANTHER" id="PTHR24296">
    <property type="entry name" value="CYTOCHROME P450"/>
    <property type="match status" value="1"/>
</dbReference>
<evidence type="ECO:0000313" key="6">
    <source>
        <dbReference type="EMBL" id="CAA2994652.1"/>
    </source>
</evidence>
<comment type="caution">
    <text evidence="6">The sequence shown here is derived from an EMBL/GenBank/DDBJ whole genome shotgun (WGS) entry which is preliminary data.</text>
</comment>
<keyword evidence="5" id="KW-0408">Iron</keyword>
<evidence type="ECO:0000256" key="5">
    <source>
        <dbReference type="ARBA" id="ARBA00023004"/>
    </source>
</evidence>
<evidence type="ECO:0000256" key="1">
    <source>
        <dbReference type="ARBA" id="ARBA00001971"/>
    </source>
</evidence>
<keyword evidence="7" id="KW-1185">Reference proteome</keyword>
<dbReference type="GO" id="GO:0004497">
    <property type="term" value="F:monooxygenase activity"/>
    <property type="evidence" value="ECO:0007669"/>
    <property type="project" value="InterPro"/>
</dbReference>
<keyword evidence="4" id="KW-0560">Oxidoreductase</keyword>
<dbReference type="OrthoDB" id="1895304at2759"/>
<evidence type="ECO:0000313" key="7">
    <source>
        <dbReference type="Proteomes" id="UP000594638"/>
    </source>
</evidence>
<evidence type="ECO:0000256" key="3">
    <source>
        <dbReference type="ARBA" id="ARBA00022723"/>
    </source>
</evidence>
<protein>
    <submittedName>
        <fullName evidence="6">Cytochrome P450 94C1-like</fullName>
    </submittedName>
</protein>
<reference evidence="6 7" key="1">
    <citation type="submission" date="2019-12" db="EMBL/GenBank/DDBJ databases">
        <authorList>
            <person name="Alioto T."/>
            <person name="Alioto T."/>
            <person name="Gomez Garrido J."/>
        </authorList>
    </citation>
    <scope>NUCLEOTIDE SEQUENCE [LARGE SCALE GENOMIC DNA]</scope>
</reference>
<keyword evidence="3" id="KW-0479">Metal-binding</keyword>
<dbReference type="Gene3D" id="1.10.630.10">
    <property type="entry name" value="Cytochrome P450"/>
    <property type="match status" value="1"/>
</dbReference>
<dbReference type="AlphaFoldDB" id="A0A8S0SR26"/>
<sequence length="210" mass="23224">MAMEIAGKIYRSRSFQKVLAKSLIPKRAIQKNMYQVGGTTLPEKVFTEAQQTSHRGGEIGTTRVHVLGNIITANSKNVEYMLKTRLDNYPIGKTFSAILGDLLGRGIFNVSGHLWKFQREMACLELGNLSAKSYASEIVVSEIHSRLIPLLSSVAGKENGVLHLQEVFQRFSFDSTCKFSFGQDLGCVKLSLFVSEFAVAFDLASKLSLP</sequence>
<accession>A0A8S0SR26</accession>
<proteinExistence type="inferred from homology"/>
<dbReference type="GO" id="GO:0020037">
    <property type="term" value="F:heme binding"/>
    <property type="evidence" value="ECO:0007669"/>
    <property type="project" value="InterPro"/>
</dbReference>
<evidence type="ECO:0000256" key="4">
    <source>
        <dbReference type="ARBA" id="ARBA00023002"/>
    </source>
</evidence>
<dbReference type="InterPro" id="IPR001128">
    <property type="entry name" value="Cyt_P450"/>
</dbReference>
<dbReference type="Pfam" id="PF00067">
    <property type="entry name" value="p450"/>
    <property type="match status" value="1"/>
</dbReference>